<keyword evidence="5" id="KW-0653">Protein transport</keyword>
<evidence type="ECO:0000256" key="2">
    <source>
        <dbReference type="ARBA" id="ARBA00010704"/>
    </source>
</evidence>
<evidence type="ECO:0000256" key="5">
    <source>
        <dbReference type="ARBA" id="ARBA00022927"/>
    </source>
</evidence>
<keyword evidence="7" id="KW-1185">Reference proteome</keyword>
<dbReference type="GO" id="GO:0005768">
    <property type="term" value="C:endosome"/>
    <property type="evidence" value="ECO:0007669"/>
    <property type="project" value="UniProtKB-SubCell"/>
</dbReference>
<dbReference type="OrthoDB" id="1734063at2759"/>
<evidence type="ECO:0000256" key="3">
    <source>
        <dbReference type="ARBA" id="ARBA00022448"/>
    </source>
</evidence>
<evidence type="ECO:0000256" key="4">
    <source>
        <dbReference type="ARBA" id="ARBA00022753"/>
    </source>
</evidence>
<dbReference type="PANTHER" id="PTHR13673:SF0">
    <property type="entry name" value="VPS35 ENDOSOMAL PROTEIN-SORTING FACTOR-LIKE"/>
    <property type="match status" value="1"/>
</dbReference>
<dbReference type="PANTHER" id="PTHR13673">
    <property type="entry name" value="ESOPHAGEAL CANCER ASSOCIATED PROTEIN"/>
    <property type="match status" value="1"/>
</dbReference>
<dbReference type="AlphaFoldDB" id="A0A8T3AKX3"/>
<protein>
    <submittedName>
        <fullName evidence="6">Uncharacterized protein</fullName>
    </submittedName>
</protein>
<dbReference type="EMBL" id="JAGYWB010000016">
    <property type="protein sequence ID" value="KAI0496621.1"/>
    <property type="molecule type" value="Genomic_DNA"/>
</dbReference>
<keyword evidence="3" id="KW-0813">Transport</keyword>
<evidence type="ECO:0000313" key="6">
    <source>
        <dbReference type="EMBL" id="KAI0496621.1"/>
    </source>
</evidence>
<sequence>MEFSRRDYLADDSTFSLPRTPVQDHPLTAIRAVTAVQIDATRDEKVDFEDPLRAHVADPSSNVQIFDDTSRRSLSKEVGQFSAKEWAVFTKALSQKFSYSNMITIPSAFDIVSRNNKEHNKSLADVHIEELEDPEMVIKEEKKVITQQEYVSRLQELKAEIGRAWNADDRIKALKLSIKVSRLLIDTSVLQFYPTLFLLVIDVMDMFGDLVWERIKKKAEYSDDGTFIWSLPESFLSVDVSSQAKETCYNWFCKIGSIRELLPRIYLELAILHCWRFLEDHHMHCLQRLTRMMRGLADPLASAYCHLYMAHRAALVHCKDTGYLIMSISDINFSLRRIISDKEARKNDSDRNIKLTISLMEPTIEWIMKCIFMEGRQKPNDILVEFGFGSGTLDSTWKVPWTSIIIHHLVRQLPSKIISAYLFEILEIFELIKDLSLDQHLNYRLLGHKLCESPPHPAYVESILNRVMQVISQYNQLEEYLVVANAYLDIILQCSMDSLLSSILDGILKRAKDRRVDEAELDALQSILMKLLKYFSSIENAFASEHFMALYELLSGISKNVINLDMLEKATRSRSISDPTTIQMLFEISKALHDSIDILNEDYQQKSQLICYFVRMVGFGDDRGRHLTFLATCRAAFSNFDIVMDTLVLLSNNLASGAIKGKSKFSNFVKACVAFSEATIPSIPNQIRCMKLFIATAEVALFAGLFSHTKGLLNSAIDCLICLDLPGSYKSIIEDEILSLTCKMCSILAFIPGINGGIAQIQMRLMLVIDNQPWASSKMRTKVFCAIISVCSCLSQSLLPRPPKNMKVAGHDEMFFFGDESYEQEISLVTRDALQCLFKAIEQDPASASKGKLALEACNCLIINFKANHELHLKCSKLIEIATSCLHSKDNYLTTSVKFFEKHFQNL</sequence>
<dbReference type="InterPro" id="IPR029705">
    <property type="entry name" value="VPS35L"/>
</dbReference>
<dbReference type="Proteomes" id="UP000829196">
    <property type="component" value="Unassembled WGS sequence"/>
</dbReference>
<dbReference type="GO" id="GO:0015031">
    <property type="term" value="P:protein transport"/>
    <property type="evidence" value="ECO:0007669"/>
    <property type="project" value="UniProtKB-KW"/>
</dbReference>
<comment type="subcellular location">
    <subcellularLocation>
        <location evidence="1">Endosome</location>
    </subcellularLocation>
</comment>
<reference evidence="6" key="1">
    <citation type="journal article" date="2022" name="Front. Genet.">
        <title>Chromosome-Scale Assembly of the Dendrobium nobile Genome Provides Insights Into the Molecular Mechanism of the Biosynthesis of the Medicinal Active Ingredient of Dendrobium.</title>
        <authorList>
            <person name="Xu Q."/>
            <person name="Niu S.-C."/>
            <person name="Li K.-L."/>
            <person name="Zheng P.-J."/>
            <person name="Zhang X.-J."/>
            <person name="Jia Y."/>
            <person name="Liu Y."/>
            <person name="Niu Y.-X."/>
            <person name="Yu L.-H."/>
            <person name="Chen D.-F."/>
            <person name="Zhang G.-Q."/>
        </authorList>
    </citation>
    <scope>NUCLEOTIDE SEQUENCE</scope>
    <source>
        <tissue evidence="6">Leaf</tissue>
    </source>
</reference>
<comment type="caution">
    <text evidence="6">The sequence shown here is derived from an EMBL/GenBank/DDBJ whole genome shotgun (WGS) entry which is preliminary data.</text>
</comment>
<dbReference type="GO" id="GO:0032456">
    <property type="term" value="P:endocytic recycling"/>
    <property type="evidence" value="ECO:0007669"/>
    <property type="project" value="InterPro"/>
</dbReference>
<gene>
    <name evidence="6" type="ORF">KFK09_022942</name>
</gene>
<organism evidence="6 7">
    <name type="scientific">Dendrobium nobile</name>
    <name type="common">Orchid</name>
    <dbReference type="NCBI Taxonomy" id="94219"/>
    <lineage>
        <taxon>Eukaryota</taxon>
        <taxon>Viridiplantae</taxon>
        <taxon>Streptophyta</taxon>
        <taxon>Embryophyta</taxon>
        <taxon>Tracheophyta</taxon>
        <taxon>Spermatophyta</taxon>
        <taxon>Magnoliopsida</taxon>
        <taxon>Liliopsida</taxon>
        <taxon>Asparagales</taxon>
        <taxon>Orchidaceae</taxon>
        <taxon>Epidendroideae</taxon>
        <taxon>Malaxideae</taxon>
        <taxon>Dendrobiinae</taxon>
        <taxon>Dendrobium</taxon>
    </lineage>
</organism>
<proteinExistence type="inferred from homology"/>
<evidence type="ECO:0000256" key="1">
    <source>
        <dbReference type="ARBA" id="ARBA00004177"/>
    </source>
</evidence>
<evidence type="ECO:0000313" key="7">
    <source>
        <dbReference type="Proteomes" id="UP000829196"/>
    </source>
</evidence>
<comment type="similarity">
    <text evidence="2">Belongs to the VPS35L family.</text>
</comment>
<name>A0A8T3AKX3_DENNO</name>
<keyword evidence="4" id="KW-0967">Endosome</keyword>
<accession>A0A8T3AKX3</accession>